<organism evidence="1 2">
    <name type="scientific">Eretmocerus hayati</name>
    <dbReference type="NCBI Taxonomy" id="131215"/>
    <lineage>
        <taxon>Eukaryota</taxon>
        <taxon>Metazoa</taxon>
        <taxon>Ecdysozoa</taxon>
        <taxon>Arthropoda</taxon>
        <taxon>Hexapoda</taxon>
        <taxon>Insecta</taxon>
        <taxon>Pterygota</taxon>
        <taxon>Neoptera</taxon>
        <taxon>Endopterygota</taxon>
        <taxon>Hymenoptera</taxon>
        <taxon>Apocrita</taxon>
        <taxon>Proctotrupomorpha</taxon>
        <taxon>Chalcidoidea</taxon>
        <taxon>Aphelinidae</taxon>
        <taxon>Aphelininae</taxon>
        <taxon>Eretmocerus</taxon>
    </lineage>
</organism>
<dbReference type="Proteomes" id="UP001239111">
    <property type="component" value="Chromosome 1"/>
</dbReference>
<proteinExistence type="predicted"/>
<reference evidence="1" key="1">
    <citation type="submission" date="2023-04" db="EMBL/GenBank/DDBJ databases">
        <title>A chromosome-level genome assembly of the parasitoid wasp Eretmocerus hayati.</title>
        <authorList>
            <person name="Zhong Y."/>
            <person name="Liu S."/>
            <person name="Liu Y."/>
        </authorList>
    </citation>
    <scope>NUCLEOTIDE SEQUENCE</scope>
    <source>
        <strain evidence="1">ZJU_SS_LIU_2023</strain>
    </source>
</reference>
<gene>
    <name evidence="1" type="ORF">QAD02_021300</name>
</gene>
<protein>
    <submittedName>
        <fullName evidence="1">Uncharacterized protein</fullName>
    </submittedName>
</protein>
<sequence length="119" mass="12935">MISSHAAQSAKRERLEYHRHGAAAGSAFTNPRLLQRSSKTSKPTSSRTNCLMKQEPTLGSRKHSSLADAATVVPRPLQLPSKTSFSMSAKTVQPQKPEPFATSRRNSRIAGTAIVPRPL</sequence>
<evidence type="ECO:0000313" key="1">
    <source>
        <dbReference type="EMBL" id="KAJ8685507.1"/>
    </source>
</evidence>
<dbReference type="EMBL" id="CM056741">
    <property type="protein sequence ID" value="KAJ8685507.1"/>
    <property type="molecule type" value="Genomic_DNA"/>
</dbReference>
<comment type="caution">
    <text evidence="1">The sequence shown here is derived from an EMBL/GenBank/DDBJ whole genome shotgun (WGS) entry which is preliminary data.</text>
</comment>
<accession>A0ACC2PQ18</accession>
<evidence type="ECO:0000313" key="2">
    <source>
        <dbReference type="Proteomes" id="UP001239111"/>
    </source>
</evidence>
<name>A0ACC2PQ18_9HYME</name>
<keyword evidence="2" id="KW-1185">Reference proteome</keyword>